<dbReference type="Pfam" id="PF01370">
    <property type="entry name" value="Epimerase"/>
    <property type="match status" value="1"/>
</dbReference>
<gene>
    <name evidence="3" type="ORF">A1s21148_00380</name>
</gene>
<dbReference type="Gene3D" id="3.90.25.10">
    <property type="entry name" value="UDP-galactose 4-epimerase, domain 1"/>
    <property type="match status" value="1"/>
</dbReference>
<dbReference type="EMBL" id="CP016769">
    <property type="protein sequence ID" value="ASY10043.1"/>
    <property type="molecule type" value="Genomic_DNA"/>
</dbReference>
<proteinExistence type="predicted"/>
<dbReference type="SUPFAM" id="SSF51735">
    <property type="entry name" value="NAD(P)-binding Rossmann-fold domains"/>
    <property type="match status" value="1"/>
</dbReference>
<dbReference type="RefSeq" id="WP_095670530.1">
    <property type="nucleotide sequence ID" value="NZ_CP016769.1"/>
</dbReference>
<keyword evidence="4" id="KW-1185">Reference proteome</keyword>
<dbReference type="PANTHER" id="PTHR43574">
    <property type="entry name" value="EPIMERASE-RELATED"/>
    <property type="match status" value="1"/>
</dbReference>
<accession>A0AAC9YPV4</accession>
<feature type="domain" description="NAD-dependent epimerase/dehydratase" evidence="2">
    <location>
        <begin position="3"/>
        <end position="239"/>
    </location>
</feature>
<evidence type="ECO:0000313" key="3">
    <source>
        <dbReference type="EMBL" id="ASY10043.1"/>
    </source>
</evidence>
<evidence type="ECO:0000256" key="1">
    <source>
        <dbReference type="ARBA" id="ARBA00023027"/>
    </source>
</evidence>
<reference evidence="3 4" key="1">
    <citation type="submission" date="2016-07" db="EMBL/GenBank/DDBJ databases">
        <title>High microdiversification within the ubiquitous acI lineage of Actinobacteria.</title>
        <authorList>
            <person name="Neuenschwander S.M."/>
            <person name="Salcher M."/>
            <person name="Ghai R."/>
            <person name="Pernthaler J."/>
        </authorList>
    </citation>
    <scope>NUCLEOTIDE SEQUENCE [LARGE SCALE GENOMIC DNA]</scope>
    <source>
        <strain evidence="3">MMS-21-148</strain>
    </source>
</reference>
<protein>
    <submittedName>
        <fullName evidence="3">UDP-glucuronate 4-epimerase</fullName>
    </submittedName>
</protein>
<dbReference type="InterPro" id="IPR001509">
    <property type="entry name" value="Epimerase_deHydtase"/>
</dbReference>
<dbReference type="AlphaFoldDB" id="A0AAC9YPV4"/>
<dbReference type="KEGG" id="plan:A1s21148_00380"/>
<dbReference type="Proteomes" id="UP000217144">
    <property type="component" value="Chromosome"/>
</dbReference>
<sequence length="334" mass="36903">MKIIVTGGAGFIGSSLSKYLAMMGHEVLAVDSITSYYSQSLKEQRVESILRPADVSFQKLALEDEIGFQKVISKFAPETVIHLAAQPGVRIPVESSAIYVRDNLDAFSNVLINVIRNEVPNFLFASSSSVYGNNSRIPYSEDELGLSPVSFYGATKLCNEILCRSLISRTKTRARGLRFFTVYGPWGRPDMAYFRLAGHKLGKSKFVLNGDGSTLRDFTYIDDVTRMIEGMMTEVSHRDSGFFDVTNIGGGQPRSMNELIDLVLGEGNSSRSLSKQSNNPLDVNATVANVTYQKSLISTIPYISLEDGISNFMEWVVSEQVLENIGDWIDSVDP</sequence>
<evidence type="ECO:0000259" key="2">
    <source>
        <dbReference type="Pfam" id="PF01370"/>
    </source>
</evidence>
<organism evidence="3 4">
    <name type="scientific">Candidatus Planktophila lacus</name>
    <dbReference type="NCBI Taxonomy" id="1884913"/>
    <lineage>
        <taxon>Bacteria</taxon>
        <taxon>Bacillati</taxon>
        <taxon>Actinomycetota</taxon>
        <taxon>Actinomycetes</taxon>
        <taxon>Candidatus Nanopelagicales</taxon>
        <taxon>Candidatus Nanopelagicaceae</taxon>
        <taxon>Candidatus Planktophila</taxon>
    </lineage>
</organism>
<evidence type="ECO:0000313" key="4">
    <source>
        <dbReference type="Proteomes" id="UP000217144"/>
    </source>
</evidence>
<dbReference type="InterPro" id="IPR036291">
    <property type="entry name" value="NAD(P)-bd_dom_sf"/>
</dbReference>
<keyword evidence="1" id="KW-0520">NAD</keyword>
<name>A0AAC9YPV4_9ACTN</name>
<dbReference type="PRINTS" id="PR01713">
    <property type="entry name" value="NUCEPIMERASE"/>
</dbReference>
<dbReference type="Gene3D" id="3.40.50.720">
    <property type="entry name" value="NAD(P)-binding Rossmann-like Domain"/>
    <property type="match status" value="1"/>
</dbReference>